<keyword evidence="2" id="KW-1185">Reference proteome</keyword>
<protein>
    <submittedName>
        <fullName evidence="1">Uncharacterized protein</fullName>
    </submittedName>
</protein>
<name>A0ABW6VEC4_MICFU</name>
<sequence>MQTTATTDQITTFEHLLDLEFVAKSEKAGVACQGAGVPLWRKQQMHDNAKRAQTELFTALDALTDEEKSLYGTYRREVLAKYATR</sequence>
<gene>
    <name evidence="1" type="ORF">ACFY05_32995</name>
</gene>
<comment type="caution">
    <text evidence="1">The sequence shown here is derived from an EMBL/GenBank/DDBJ whole genome shotgun (WGS) entry which is preliminary data.</text>
</comment>
<dbReference type="RefSeq" id="WP_387346160.1">
    <property type="nucleotide sequence ID" value="NZ_JBIAXI010000024.1"/>
</dbReference>
<dbReference type="EMBL" id="JBIAXI010000024">
    <property type="protein sequence ID" value="MFF4777656.1"/>
    <property type="molecule type" value="Genomic_DNA"/>
</dbReference>
<proteinExistence type="predicted"/>
<dbReference type="Proteomes" id="UP001602119">
    <property type="component" value="Unassembled WGS sequence"/>
</dbReference>
<reference evidence="1 2" key="1">
    <citation type="submission" date="2024-10" db="EMBL/GenBank/DDBJ databases">
        <title>The Natural Products Discovery Center: Release of the First 8490 Sequenced Strains for Exploring Actinobacteria Biosynthetic Diversity.</title>
        <authorList>
            <person name="Kalkreuter E."/>
            <person name="Kautsar S.A."/>
            <person name="Yang D."/>
            <person name="Bader C.D."/>
            <person name="Teijaro C.N."/>
            <person name="Fluegel L."/>
            <person name="Davis C.M."/>
            <person name="Simpson J.R."/>
            <person name="Lauterbach L."/>
            <person name="Steele A.D."/>
            <person name="Gui C."/>
            <person name="Meng S."/>
            <person name="Li G."/>
            <person name="Viehrig K."/>
            <person name="Ye F."/>
            <person name="Su P."/>
            <person name="Kiefer A.F."/>
            <person name="Nichols A."/>
            <person name="Cepeda A.J."/>
            <person name="Yan W."/>
            <person name="Fan B."/>
            <person name="Jiang Y."/>
            <person name="Adhikari A."/>
            <person name="Zheng C.-J."/>
            <person name="Schuster L."/>
            <person name="Cowan T.M."/>
            <person name="Smanski M.J."/>
            <person name="Chevrette M.G."/>
            <person name="De Carvalho L.P.S."/>
            <person name="Shen B."/>
        </authorList>
    </citation>
    <scope>NUCLEOTIDE SEQUENCE [LARGE SCALE GENOMIC DNA]</scope>
    <source>
        <strain evidence="1 2">NPDC001281</strain>
    </source>
</reference>
<evidence type="ECO:0000313" key="1">
    <source>
        <dbReference type="EMBL" id="MFF4777656.1"/>
    </source>
</evidence>
<organism evidence="1 2">
    <name type="scientific">Microtetraspora fusca</name>
    <dbReference type="NCBI Taxonomy" id="1997"/>
    <lineage>
        <taxon>Bacteria</taxon>
        <taxon>Bacillati</taxon>
        <taxon>Actinomycetota</taxon>
        <taxon>Actinomycetes</taxon>
        <taxon>Streptosporangiales</taxon>
        <taxon>Streptosporangiaceae</taxon>
        <taxon>Microtetraspora</taxon>
    </lineage>
</organism>
<accession>A0ABW6VEC4</accession>
<evidence type="ECO:0000313" key="2">
    <source>
        <dbReference type="Proteomes" id="UP001602119"/>
    </source>
</evidence>